<dbReference type="EMBL" id="CAGKOT010000003">
    <property type="protein sequence ID" value="CAB5320097.1"/>
    <property type="molecule type" value="Genomic_DNA"/>
</dbReference>
<dbReference type="InterPro" id="IPR000073">
    <property type="entry name" value="AB_hydrolase_1"/>
</dbReference>
<dbReference type="VEuPathDB" id="FungiDB:FUN_016237"/>
<accession>A0A2I1EDY5</accession>
<dbReference type="VEuPathDB" id="FungiDB:RhiirA1_442254"/>
<feature type="signal peptide" evidence="2">
    <location>
        <begin position="1"/>
        <end position="21"/>
    </location>
</feature>
<gene>
    <name evidence="3" type="ORF">CHRIB12_LOCUS2136</name>
</gene>
<dbReference type="Proteomes" id="UP000684084">
    <property type="component" value="Unassembled WGS sequence"/>
</dbReference>
<sequence length="354" mass="39603">MRINLSLIYFSIILLIPLASAQFSLECLTEDLPKSVAYTLKTSDGMTISVEERGDISKPTIIFTHGFFSNKLAWEPTFTSPGMSEKYHLVRWDLRGMGDSSKDSDTDKYNDIELYAEDIKLIVDNIKEKKGKGKKDNPKIILVTWSTGSIVSLSYFNITGETNVDGYVSVGNNFISFQNDNVFTEYSKLTIGSIVTSHTYILILDSLNNLIKSFTSPNNQFPQSTMNFFLGSAAYSPSESRSAYGDFNYDYTETFKSLLIPTLNIYGNDDKVVNPVHSQTIANLRPVDGLNHILAYDGVGHVPMWENPKKFEIDLDNWIEDSVLNPKHQKAPKAPKVPTTPQSPPPPPPPQPPQ</sequence>
<dbReference type="Gene3D" id="3.40.50.1820">
    <property type="entry name" value="alpha/beta hydrolase"/>
    <property type="match status" value="1"/>
</dbReference>
<dbReference type="OrthoDB" id="408373at2759"/>
<dbReference type="InterPro" id="IPR029058">
    <property type="entry name" value="AB_hydrolase_fold"/>
</dbReference>
<comment type="caution">
    <text evidence="3">The sequence shown here is derived from an EMBL/GenBank/DDBJ whole genome shotgun (WGS) entry which is preliminary data.</text>
</comment>
<feature type="chain" id="PRO_5043657878" evidence="2">
    <location>
        <begin position="22"/>
        <end position="354"/>
    </location>
</feature>
<protein>
    <submittedName>
        <fullName evidence="3">Uncharacterized protein</fullName>
    </submittedName>
</protein>
<evidence type="ECO:0000256" key="2">
    <source>
        <dbReference type="SAM" id="SignalP"/>
    </source>
</evidence>
<keyword evidence="2" id="KW-0732">Signal</keyword>
<dbReference type="PANTHER" id="PTHR46438">
    <property type="entry name" value="ALPHA/BETA-HYDROLASES SUPERFAMILY PROTEIN"/>
    <property type="match status" value="1"/>
</dbReference>
<proteinExistence type="predicted"/>
<dbReference type="PANTHER" id="PTHR46438:SF11">
    <property type="entry name" value="LIPASE-RELATED"/>
    <property type="match status" value="1"/>
</dbReference>
<dbReference type="AlphaFoldDB" id="A0A2I1EDY5"/>
<evidence type="ECO:0000256" key="1">
    <source>
        <dbReference type="SAM" id="MobiDB-lite"/>
    </source>
</evidence>
<dbReference type="Pfam" id="PF00561">
    <property type="entry name" value="Abhydrolase_1"/>
    <property type="match status" value="1"/>
</dbReference>
<feature type="region of interest" description="Disordered" evidence="1">
    <location>
        <begin position="324"/>
        <end position="354"/>
    </location>
</feature>
<feature type="compositionally biased region" description="Pro residues" evidence="1">
    <location>
        <begin position="341"/>
        <end position="354"/>
    </location>
</feature>
<reference evidence="3" key="1">
    <citation type="submission" date="2020-05" db="EMBL/GenBank/DDBJ databases">
        <authorList>
            <person name="Rincon C."/>
            <person name="Sanders R I."/>
            <person name="Robbins C."/>
            <person name="Chaturvedi A."/>
        </authorList>
    </citation>
    <scope>NUCLEOTIDE SEQUENCE</scope>
    <source>
        <strain evidence="3">CHB12</strain>
    </source>
</reference>
<dbReference type="SUPFAM" id="SSF53474">
    <property type="entry name" value="alpha/beta-Hydrolases"/>
    <property type="match status" value="1"/>
</dbReference>
<evidence type="ECO:0000313" key="3">
    <source>
        <dbReference type="EMBL" id="CAB5320097.1"/>
    </source>
</evidence>
<name>A0A2I1EDY5_9GLOM</name>
<organism evidence="3 4">
    <name type="scientific">Rhizophagus irregularis</name>
    <dbReference type="NCBI Taxonomy" id="588596"/>
    <lineage>
        <taxon>Eukaryota</taxon>
        <taxon>Fungi</taxon>
        <taxon>Fungi incertae sedis</taxon>
        <taxon>Mucoromycota</taxon>
        <taxon>Glomeromycotina</taxon>
        <taxon>Glomeromycetes</taxon>
        <taxon>Glomerales</taxon>
        <taxon>Glomeraceae</taxon>
        <taxon>Rhizophagus</taxon>
    </lineage>
</organism>
<dbReference type="VEuPathDB" id="FungiDB:RhiirFUN_012982"/>
<evidence type="ECO:0000313" key="4">
    <source>
        <dbReference type="Proteomes" id="UP000684084"/>
    </source>
</evidence>